<dbReference type="InterPro" id="IPR004358">
    <property type="entry name" value="Sig_transdc_His_kin-like_C"/>
</dbReference>
<evidence type="ECO:0000256" key="2">
    <source>
        <dbReference type="ARBA" id="ARBA00001968"/>
    </source>
</evidence>
<dbReference type="InterPro" id="IPR050428">
    <property type="entry name" value="TCS_sensor_his_kinase"/>
</dbReference>
<feature type="transmembrane region" description="Helical" evidence="12">
    <location>
        <begin position="157"/>
        <end position="179"/>
    </location>
</feature>
<comment type="cofactor">
    <cofactor evidence="2">
        <name>a divalent metal cation</name>
        <dbReference type="ChEBI" id="CHEBI:60240"/>
    </cofactor>
</comment>
<comment type="subcellular location">
    <subcellularLocation>
        <location evidence="3">Cell membrane</location>
    </subcellularLocation>
</comment>
<dbReference type="GO" id="GO:0005886">
    <property type="term" value="C:plasma membrane"/>
    <property type="evidence" value="ECO:0007669"/>
    <property type="project" value="UniProtKB-SubCell"/>
</dbReference>
<evidence type="ECO:0000256" key="6">
    <source>
        <dbReference type="ARBA" id="ARBA00022679"/>
    </source>
</evidence>
<protein>
    <recommendedName>
        <fullName evidence="4">histidine kinase</fullName>
        <ecNumber evidence="4">2.7.13.3</ecNumber>
    </recommendedName>
</protein>
<dbReference type="InterPro" id="IPR003594">
    <property type="entry name" value="HATPase_dom"/>
</dbReference>
<dbReference type="PANTHER" id="PTHR45436">
    <property type="entry name" value="SENSOR HISTIDINE KINASE YKOH"/>
    <property type="match status" value="1"/>
</dbReference>
<comment type="catalytic activity">
    <reaction evidence="1">
        <text>ATP + protein L-histidine = ADP + protein N-phospho-L-histidine.</text>
        <dbReference type="EC" id="2.7.13.3"/>
    </reaction>
</comment>
<dbReference type="FunFam" id="1.10.287.130:FF:000001">
    <property type="entry name" value="Two-component sensor histidine kinase"/>
    <property type="match status" value="1"/>
</dbReference>
<dbReference type="Proteomes" id="UP000552644">
    <property type="component" value="Unassembled WGS sequence"/>
</dbReference>
<evidence type="ECO:0000256" key="9">
    <source>
        <dbReference type="ARBA" id="ARBA00022989"/>
    </source>
</evidence>
<dbReference type="Pfam" id="PF00672">
    <property type="entry name" value="HAMP"/>
    <property type="match status" value="1"/>
</dbReference>
<evidence type="ECO:0000256" key="11">
    <source>
        <dbReference type="ARBA" id="ARBA00023136"/>
    </source>
</evidence>
<keyword evidence="7 12" id="KW-0812">Transmembrane</keyword>
<dbReference type="AlphaFoldDB" id="A0A7W7QJX3"/>
<dbReference type="SUPFAM" id="SSF158472">
    <property type="entry name" value="HAMP domain-like"/>
    <property type="match status" value="1"/>
</dbReference>
<organism evidence="15 16">
    <name type="scientific">Streptosporangium saharense</name>
    <dbReference type="NCBI Taxonomy" id="1706840"/>
    <lineage>
        <taxon>Bacteria</taxon>
        <taxon>Bacillati</taxon>
        <taxon>Actinomycetota</taxon>
        <taxon>Actinomycetes</taxon>
        <taxon>Streptosporangiales</taxon>
        <taxon>Streptosporangiaceae</taxon>
        <taxon>Streptosporangium</taxon>
    </lineage>
</organism>
<dbReference type="PRINTS" id="PR00344">
    <property type="entry name" value="BCTRLSENSOR"/>
</dbReference>
<dbReference type="RefSeq" id="WP_184713590.1">
    <property type="nucleotide sequence ID" value="NZ_JACHJP010000002.1"/>
</dbReference>
<keyword evidence="16" id="KW-1185">Reference proteome</keyword>
<dbReference type="EC" id="2.7.13.3" evidence="4"/>
<evidence type="ECO:0000259" key="14">
    <source>
        <dbReference type="PROSITE" id="PS50885"/>
    </source>
</evidence>
<dbReference type="InterPro" id="IPR003660">
    <property type="entry name" value="HAMP_dom"/>
</dbReference>
<dbReference type="Pfam" id="PF02518">
    <property type="entry name" value="HATPase_c"/>
    <property type="match status" value="1"/>
</dbReference>
<evidence type="ECO:0000256" key="1">
    <source>
        <dbReference type="ARBA" id="ARBA00000085"/>
    </source>
</evidence>
<evidence type="ECO:0000313" key="16">
    <source>
        <dbReference type="Proteomes" id="UP000552644"/>
    </source>
</evidence>
<dbReference type="CDD" id="cd00075">
    <property type="entry name" value="HATPase"/>
    <property type="match status" value="1"/>
</dbReference>
<name>A0A7W7QJX3_9ACTN</name>
<dbReference type="Gene3D" id="6.10.340.10">
    <property type="match status" value="1"/>
</dbReference>
<dbReference type="GO" id="GO:0000155">
    <property type="term" value="F:phosphorelay sensor kinase activity"/>
    <property type="evidence" value="ECO:0007669"/>
    <property type="project" value="InterPro"/>
</dbReference>
<keyword evidence="5" id="KW-0597">Phosphoprotein</keyword>
<dbReference type="InterPro" id="IPR036097">
    <property type="entry name" value="HisK_dim/P_sf"/>
</dbReference>
<dbReference type="SUPFAM" id="SSF55874">
    <property type="entry name" value="ATPase domain of HSP90 chaperone/DNA topoisomerase II/histidine kinase"/>
    <property type="match status" value="1"/>
</dbReference>
<evidence type="ECO:0000256" key="12">
    <source>
        <dbReference type="SAM" id="Phobius"/>
    </source>
</evidence>
<keyword evidence="9 12" id="KW-1133">Transmembrane helix</keyword>
<evidence type="ECO:0000313" key="15">
    <source>
        <dbReference type="EMBL" id="MBB4914843.1"/>
    </source>
</evidence>
<proteinExistence type="predicted"/>
<dbReference type="FunFam" id="3.30.565.10:FF:000006">
    <property type="entry name" value="Sensor histidine kinase WalK"/>
    <property type="match status" value="1"/>
</dbReference>
<evidence type="ECO:0000256" key="8">
    <source>
        <dbReference type="ARBA" id="ARBA00022777"/>
    </source>
</evidence>
<accession>A0A7W7QJX3</accession>
<dbReference type="InterPro" id="IPR003661">
    <property type="entry name" value="HisK_dim/P_dom"/>
</dbReference>
<evidence type="ECO:0000259" key="13">
    <source>
        <dbReference type="PROSITE" id="PS50109"/>
    </source>
</evidence>
<keyword evidence="6 15" id="KW-0808">Transferase</keyword>
<comment type="caution">
    <text evidence="15">The sequence shown here is derived from an EMBL/GenBank/DDBJ whole genome shotgun (WGS) entry which is preliminary data.</text>
</comment>
<dbReference type="Gene3D" id="1.10.287.130">
    <property type="match status" value="1"/>
</dbReference>
<dbReference type="SMART" id="SM00388">
    <property type="entry name" value="HisKA"/>
    <property type="match status" value="1"/>
</dbReference>
<dbReference type="PROSITE" id="PS50885">
    <property type="entry name" value="HAMP"/>
    <property type="match status" value="1"/>
</dbReference>
<dbReference type="PANTHER" id="PTHR45436:SF5">
    <property type="entry name" value="SENSOR HISTIDINE KINASE TRCS"/>
    <property type="match status" value="1"/>
</dbReference>
<evidence type="ECO:0000256" key="5">
    <source>
        <dbReference type="ARBA" id="ARBA00022553"/>
    </source>
</evidence>
<dbReference type="Gene3D" id="3.30.565.10">
    <property type="entry name" value="Histidine kinase-like ATPase, C-terminal domain"/>
    <property type="match status" value="1"/>
</dbReference>
<feature type="domain" description="Histidine kinase" evidence="13">
    <location>
        <begin position="244"/>
        <end position="479"/>
    </location>
</feature>
<dbReference type="Pfam" id="PF00512">
    <property type="entry name" value="HisKA"/>
    <property type="match status" value="1"/>
</dbReference>
<dbReference type="GO" id="GO:0005509">
    <property type="term" value="F:calcium ion binding"/>
    <property type="evidence" value="ECO:0007669"/>
    <property type="project" value="UniProtKB-ARBA"/>
</dbReference>
<reference evidence="15 16" key="1">
    <citation type="submission" date="2020-08" db="EMBL/GenBank/DDBJ databases">
        <title>Genomic Encyclopedia of Type Strains, Phase III (KMG-III): the genomes of soil and plant-associated and newly described type strains.</title>
        <authorList>
            <person name="Whitman W."/>
        </authorList>
    </citation>
    <scope>NUCLEOTIDE SEQUENCE [LARGE SCALE GENOMIC DNA]</scope>
    <source>
        <strain evidence="15 16">CECT 8840</strain>
    </source>
</reference>
<dbReference type="PROSITE" id="PS50109">
    <property type="entry name" value="HIS_KIN"/>
    <property type="match status" value="1"/>
</dbReference>
<keyword evidence="11 12" id="KW-0472">Membrane</keyword>
<dbReference type="InterPro" id="IPR036890">
    <property type="entry name" value="HATPase_C_sf"/>
</dbReference>
<dbReference type="SMART" id="SM00387">
    <property type="entry name" value="HATPase_c"/>
    <property type="match status" value="1"/>
</dbReference>
<dbReference type="SUPFAM" id="SSF47384">
    <property type="entry name" value="Homodimeric domain of signal transducing histidine kinase"/>
    <property type="match status" value="1"/>
</dbReference>
<dbReference type="CDD" id="cd00082">
    <property type="entry name" value="HisKA"/>
    <property type="match status" value="1"/>
</dbReference>
<evidence type="ECO:0000256" key="3">
    <source>
        <dbReference type="ARBA" id="ARBA00004236"/>
    </source>
</evidence>
<sequence length="483" mass="51691">MRAVRSLRHRLLAALLGLCALGLGAFATASVLLLEHSLQSRMDTQLTEVVTTFSRHPLPPPPPAEGAVQLPTQFRIALYDPSGSLLLSLPADISDGPAIPVETISTIPPGPVTVPARTGSGQWRVLLRVLPSGTRMAVSMSLEPNRATVRQLLGIEAAVGVLVLLLLGALALAVVRLGLRPLTRMERTAQAISGGDIDRRVGDVDPGTETGRLGLALNTMLERLATALREYERSERRLRHFVADASHELRTPLTSIRGFAELYHHGQGDRDPVAERLLRRIEGEAERMSVLVEDMLLLARLDREPALEPSIVDLHVLAGDVVHAARARDRGRSIRLVVSEEPVFVLGDEHRLHQVIANLVGNAVTHTNQGAEVHVRVGSRAVAGLPVPGTVHAGSGPVPHTRAALVEVRDEGQGIDPRHLPHVFDRFYRADAGRSRGSGGTGLGLAIAAALVGAHGGRIEVTSAPGSGTVFRVLLPFHQPRDG</sequence>
<feature type="domain" description="HAMP" evidence="14">
    <location>
        <begin position="176"/>
        <end position="229"/>
    </location>
</feature>
<keyword evidence="10" id="KW-0902">Two-component regulatory system</keyword>
<keyword evidence="8 15" id="KW-0418">Kinase</keyword>
<dbReference type="EMBL" id="JACHJP010000002">
    <property type="protein sequence ID" value="MBB4914843.1"/>
    <property type="molecule type" value="Genomic_DNA"/>
</dbReference>
<evidence type="ECO:0000256" key="7">
    <source>
        <dbReference type="ARBA" id="ARBA00022692"/>
    </source>
</evidence>
<gene>
    <name evidence="15" type="ORF">FHS44_001928</name>
</gene>
<dbReference type="SMART" id="SM00304">
    <property type="entry name" value="HAMP"/>
    <property type="match status" value="1"/>
</dbReference>
<evidence type="ECO:0000256" key="10">
    <source>
        <dbReference type="ARBA" id="ARBA00023012"/>
    </source>
</evidence>
<dbReference type="InterPro" id="IPR005467">
    <property type="entry name" value="His_kinase_dom"/>
</dbReference>
<dbReference type="CDD" id="cd06225">
    <property type="entry name" value="HAMP"/>
    <property type="match status" value="1"/>
</dbReference>
<evidence type="ECO:0000256" key="4">
    <source>
        <dbReference type="ARBA" id="ARBA00012438"/>
    </source>
</evidence>